<keyword evidence="3" id="KW-0804">Transcription</keyword>
<proteinExistence type="predicted"/>
<dbReference type="RefSeq" id="WP_163045256.1">
    <property type="nucleotide sequence ID" value="NZ_JAAAMJ010000015.1"/>
</dbReference>
<evidence type="ECO:0000313" key="6">
    <source>
        <dbReference type="Proteomes" id="UP000476332"/>
    </source>
</evidence>
<dbReference type="Pfam" id="PF07729">
    <property type="entry name" value="FCD"/>
    <property type="match status" value="1"/>
</dbReference>
<evidence type="ECO:0000256" key="1">
    <source>
        <dbReference type="ARBA" id="ARBA00023015"/>
    </source>
</evidence>
<dbReference type="InterPro" id="IPR000524">
    <property type="entry name" value="Tscrpt_reg_HTH_GntR"/>
</dbReference>
<keyword evidence="6" id="KW-1185">Reference proteome</keyword>
<organism evidence="5 6">
    <name type="scientific">Aurantimonas aggregata</name>
    <dbReference type="NCBI Taxonomy" id="2047720"/>
    <lineage>
        <taxon>Bacteria</taxon>
        <taxon>Pseudomonadati</taxon>
        <taxon>Pseudomonadota</taxon>
        <taxon>Alphaproteobacteria</taxon>
        <taxon>Hyphomicrobiales</taxon>
        <taxon>Aurantimonadaceae</taxon>
        <taxon>Aurantimonas</taxon>
    </lineage>
</organism>
<dbReference type="PANTHER" id="PTHR43537">
    <property type="entry name" value="TRANSCRIPTIONAL REGULATOR, GNTR FAMILY"/>
    <property type="match status" value="1"/>
</dbReference>
<reference evidence="5 6" key="1">
    <citation type="submission" date="2020-01" db="EMBL/GenBank/DDBJ databases">
        <title>Genomes of bacteria type strains.</title>
        <authorList>
            <person name="Chen J."/>
            <person name="Zhu S."/>
            <person name="Chen J."/>
        </authorList>
    </citation>
    <scope>NUCLEOTIDE SEQUENCE [LARGE SCALE GENOMIC DNA]</scope>
    <source>
        <strain evidence="5 6">KCTC 52919</strain>
    </source>
</reference>
<name>A0A6L9MKR1_9HYPH</name>
<dbReference type="SMART" id="SM00895">
    <property type="entry name" value="FCD"/>
    <property type="match status" value="1"/>
</dbReference>
<dbReference type="InterPro" id="IPR011711">
    <property type="entry name" value="GntR_C"/>
</dbReference>
<dbReference type="PRINTS" id="PR00035">
    <property type="entry name" value="HTHGNTR"/>
</dbReference>
<comment type="caution">
    <text evidence="5">The sequence shown here is derived from an EMBL/GenBank/DDBJ whole genome shotgun (WGS) entry which is preliminary data.</text>
</comment>
<dbReference type="InterPro" id="IPR008920">
    <property type="entry name" value="TF_FadR/GntR_C"/>
</dbReference>
<keyword evidence="2" id="KW-0238">DNA-binding</keyword>
<dbReference type="PROSITE" id="PS50949">
    <property type="entry name" value="HTH_GNTR"/>
    <property type="match status" value="1"/>
</dbReference>
<dbReference type="SUPFAM" id="SSF46785">
    <property type="entry name" value="Winged helix' DNA-binding domain"/>
    <property type="match status" value="1"/>
</dbReference>
<dbReference type="SMART" id="SM00345">
    <property type="entry name" value="HTH_GNTR"/>
    <property type="match status" value="1"/>
</dbReference>
<dbReference type="PANTHER" id="PTHR43537:SF44">
    <property type="entry name" value="GNTR FAMILY REGULATORY PROTEIN"/>
    <property type="match status" value="1"/>
</dbReference>
<dbReference type="InterPro" id="IPR036388">
    <property type="entry name" value="WH-like_DNA-bd_sf"/>
</dbReference>
<evidence type="ECO:0000256" key="3">
    <source>
        <dbReference type="ARBA" id="ARBA00023163"/>
    </source>
</evidence>
<accession>A0A6L9MKR1</accession>
<protein>
    <submittedName>
        <fullName evidence="5">FCD domain-containing protein</fullName>
    </submittedName>
</protein>
<dbReference type="AlphaFoldDB" id="A0A6L9MKR1"/>
<dbReference type="EMBL" id="JAAAMJ010000015">
    <property type="protein sequence ID" value="NDV88427.1"/>
    <property type="molecule type" value="Genomic_DNA"/>
</dbReference>
<dbReference type="SUPFAM" id="SSF48008">
    <property type="entry name" value="GntR ligand-binding domain-like"/>
    <property type="match status" value="1"/>
</dbReference>
<feature type="domain" description="HTH gntR-type" evidence="4">
    <location>
        <begin position="14"/>
        <end position="82"/>
    </location>
</feature>
<dbReference type="Gene3D" id="1.10.10.10">
    <property type="entry name" value="Winged helix-like DNA-binding domain superfamily/Winged helix DNA-binding domain"/>
    <property type="match status" value="1"/>
</dbReference>
<evidence type="ECO:0000256" key="2">
    <source>
        <dbReference type="ARBA" id="ARBA00023125"/>
    </source>
</evidence>
<keyword evidence="1" id="KW-0805">Transcription regulation</keyword>
<dbReference type="Gene3D" id="1.20.120.530">
    <property type="entry name" value="GntR ligand-binding domain-like"/>
    <property type="match status" value="1"/>
</dbReference>
<dbReference type="GO" id="GO:0003700">
    <property type="term" value="F:DNA-binding transcription factor activity"/>
    <property type="evidence" value="ECO:0007669"/>
    <property type="project" value="InterPro"/>
</dbReference>
<dbReference type="Proteomes" id="UP000476332">
    <property type="component" value="Unassembled WGS sequence"/>
</dbReference>
<evidence type="ECO:0000313" key="5">
    <source>
        <dbReference type="EMBL" id="NDV88427.1"/>
    </source>
</evidence>
<dbReference type="InterPro" id="IPR036390">
    <property type="entry name" value="WH_DNA-bd_sf"/>
</dbReference>
<dbReference type="Pfam" id="PF00392">
    <property type="entry name" value="GntR"/>
    <property type="match status" value="1"/>
</dbReference>
<sequence>MGLLDNTITDRAPRTSHAHVVAAIGREIVRGDVLPGSILPGDKDLSARFGVSRTVLREAMKTLAAKGLIQPKARVGTRVLDPVRWNLLDAEVLRWRVEAGLDDDFVFDLATMRLAFEPAAAALAAQRATSQDIARLREIVGRLGDARNDRASIATVDLEFHLAVADISRNPFMRAIGSLIEAAMAITLKLSSPASDPALIAEVAANHARIVDAMEAGDEEATREAMRAVIDLGAERTRKALDRWIAGPAPTE</sequence>
<evidence type="ECO:0000259" key="4">
    <source>
        <dbReference type="PROSITE" id="PS50949"/>
    </source>
</evidence>
<dbReference type="CDD" id="cd07377">
    <property type="entry name" value="WHTH_GntR"/>
    <property type="match status" value="1"/>
</dbReference>
<gene>
    <name evidence="5" type="ORF">GTW51_17130</name>
</gene>
<dbReference type="GO" id="GO:0003677">
    <property type="term" value="F:DNA binding"/>
    <property type="evidence" value="ECO:0007669"/>
    <property type="project" value="UniProtKB-KW"/>
</dbReference>